<reference evidence="2" key="1">
    <citation type="submission" date="2023-03" db="EMBL/GenBank/DDBJ databases">
        <title>Chromosome-level genomes of two armyworms, Mythimna separata and Mythimna loreyi, provide insights into the biosynthesis and reception of sex pheromones.</title>
        <authorList>
            <person name="Zhao H."/>
        </authorList>
    </citation>
    <scope>NUCLEOTIDE SEQUENCE</scope>
    <source>
        <strain evidence="2">BeijingLab</strain>
        <tissue evidence="2">Pupa</tissue>
    </source>
</reference>
<evidence type="ECO:0000313" key="3">
    <source>
        <dbReference type="Proteomes" id="UP001231518"/>
    </source>
</evidence>
<feature type="chain" id="PRO_5042124687" evidence="1">
    <location>
        <begin position="21"/>
        <end position="115"/>
    </location>
</feature>
<dbReference type="AlphaFoldDB" id="A0AAD7YBQ7"/>
<name>A0AAD7YBQ7_MYTSE</name>
<feature type="signal peptide" evidence="1">
    <location>
        <begin position="1"/>
        <end position="20"/>
    </location>
</feature>
<organism evidence="2 3">
    <name type="scientific">Mythimna separata</name>
    <name type="common">Oriental armyworm</name>
    <name type="synonym">Pseudaletia separata</name>
    <dbReference type="NCBI Taxonomy" id="271217"/>
    <lineage>
        <taxon>Eukaryota</taxon>
        <taxon>Metazoa</taxon>
        <taxon>Ecdysozoa</taxon>
        <taxon>Arthropoda</taxon>
        <taxon>Hexapoda</taxon>
        <taxon>Insecta</taxon>
        <taxon>Pterygota</taxon>
        <taxon>Neoptera</taxon>
        <taxon>Endopterygota</taxon>
        <taxon>Lepidoptera</taxon>
        <taxon>Glossata</taxon>
        <taxon>Ditrysia</taxon>
        <taxon>Noctuoidea</taxon>
        <taxon>Noctuidae</taxon>
        <taxon>Noctuinae</taxon>
        <taxon>Hadenini</taxon>
        <taxon>Mythimna</taxon>
    </lineage>
</organism>
<evidence type="ECO:0000313" key="2">
    <source>
        <dbReference type="EMBL" id="KAJ8710187.1"/>
    </source>
</evidence>
<keyword evidence="1" id="KW-0732">Signal</keyword>
<gene>
    <name evidence="2" type="ORF">PYW07_009553</name>
</gene>
<comment type="caution">
    <text evidence="2">The sequence shown here is derived from an EMBL/GenBank/DDBJ whole genome shotgun (WGS) entry which is preliminary data.</text>
</comment>
<dbReference type="Proteomes" id="UP001231518">
    <property type="component" value="Chromosome 23"/>
</dbReference>
<proteinExistence type="predicted"/>
<protein>
    <submittedName>
        <fullName evidence="2">Uncharacterized protein</fullName>
    </submittedName>
</protein>
<accession>A0AAD7YBQ7</accession>
<sequence length="115" mass="12908">MGGLRAFIFVALLVINYVSASIGQHHNCPPRNKVYNNKPPCHTDADCQKHGMVCCFNQFNTKSCVQRAHFNNFHDHRNHKPSGGVGGVSCGGVKCRSYEVCKQDRVTGRPRCQRY</sequence>
<evidence type="ECO:0000256" key="1">
    <source>
        <dbReference type="SAM" id="SignalP"/>
    </source>
</evidence>
<keyword evidence="3" id="KW-1185">Reference proteome</keyword>
<dbReference type="EMBL" id="JARGEI010000023">
    <property type="protein sequence ID" value="KAJ8710187.1"/>
    <property type="molecule type" value="Genomic_DNA"/>
</dbReference>